<keyword evidence="3" id="KW-1185">Reference proteome</keyword>
<reference evidence="2" key="1">
    <citation type="journal article" date="2023" name="IMA Fungus">
        <title>Comparative genomic study of the Penicillium genus elucidates a diverse pangenome and 15 lateral gene transfer events.</title>
        <authorList>
            <person name="Petersen C."/>
            <person name="Sorensen T."/>
            <person name="Nielsen M.R."/>
            <person name="Sondergaard T.E."/>
            <person name="Sorensen J.L."/>
            <person name="Fitzpatrick D.A."/>
            <person name="Frisvad J.C."/>
            <person name="Nielsen K.L."/>
        </authorList>
    </citation>
    <scope>NUCLEOTIDE SEQUENCE</scope>
    <source>
        <strain evidence="2">IBT 17514</strain>
    </source>
</reference>
<feature type="compositionally biased region" description="Basic and acidic residues" evidence="1">
    <location>
        <begin position="233"/>
        <end position="248"/>
    </location>
</feature>
<accession>A0AAD6MUC3</accession>
<organism evidence="2 3">
    <name type="scientific">Penicillium malachiteum</name>
    <dbReference type="NCBI Taxonomy" id="1324776"/>
    <lineage>
        <taxon>Eukaryota</taxon>
        <taxon>Fungi</taxon>
        <taxon>Dikarya</taxon>
        <taxon>Ascomycota</taxon>
        <taxon>Pezizomycotina</taxon>
        <taxon>Eurotiomycetes</taxon>
        <taxon>Eurotiomycetidae</taxon>
        <taxon>Eurotiales</taxon>
        <taxon>Aspergillaceae</taxon>
        <taxon>Penicillium</taxon>
    </lineage>
</organism>
<dbReference type="Proteomes" id="UP001215712">
    <property type="component" value="Unassembled WGS sequence"/>
</dbReference>
<evidence type="ECO:0000313" key="2">
    <source>
        <dbReference type="EMBL" id="KAJ5719124.1"/>
    </source>
</evidence>
<comment type="caution">
    <text evidence="2">The sequence shown here is derived from an EMBL/GenBank/DDBJ whole genome shotgun (WGS) entry which is preliminary data.</text>
</comment>
<feature type="compositionally biased region" description="Basic residues" evidence="1">
    <location>
        <begin position="249"/>
        <end position="259"/>
    </location>
</feature>
<dbReference type="AlphaFoldDB" id="A0AAD6MUC3"/>
<gene>
    <name evidence="2" type="ORF">N7493_007579</name>
</gene>
<proteinExistence type="predicted"/>
<evidence type="ECO:0000256" key="1">
    <source>
        <dbReference type="SAM" id="MobiDB-lite"/>
    </source>
</evidence>
<reference evidence="2" key="2">
    <citation type="submission" date="2023-01" db="EMBL/GenBank/DDBJ databases">
        <authorList>
            <person name="Petersen C."/>
        </authorList>
    </citation>
    <scope>NUCLEOTIDE SEQUENCE</scope>
    <source>
        <strain evidence="2">IBT 17514</strain>
    </source>
</reference>
<feature type="region of interest" description="Disordered" evidence="1">
    <location>
        <begin position="93"/>
        <end position="127"/>
    </location>
</feature>
<feature type="compositionally biased region" description="Polar residues" evidence="1">
    <location>
        <begin position="106"/>
        <end position="121"/>
    </location>
</feature>
<evidence type="ECO:0000313" key="3">
    <source>
        <dbReference type="Proteomes" id="UP001215712"/>
    </source>
</evidence>
<sequence length="267" mass="30246">MYKTTPAAAKLIASKQVHIQMIPTAKKLQESRQILAALQKFGEVTTFRNLKYDLANKNTNQHRAIVAIFESADAAQRAIASSPLIITLDQDTKTTEVTHTSTKSSIPRSSNPSEEISSDANPDNEGLTKHEILFKDVKPGTIKCIIEASRHNHQSNMRRNPWYAAYEPNKEDPIYKDMMSPQTGTPLRGLADVLQRNCAPSTPERRYPVRFERRHIGADSLMEMWTDAQRSEEEVKVMDDSVMKDEKRSAKKNGRKSVKKVSEEDDY</sequence>
<name>A0AAD6MUC3_9EURO</name>
<protein>
    <submittedName>
        <fullName evidence="2">Uncharacterized protein</fullName>
    </submittedName>
</protein>
<dbReference type="EMBL" id="JAQJAN010000011">
    <property type="protein sequence ID" value="KAJ5719124.1"/>
    <property type="molecule type" value="Genomic_DNA"/>
</dbReference>
<feature type="region of interest" description="Disordered" evidence="1">
    <location>
        <begin position="233"/>
        <end position="267"/>
    </location>
</feature>